<reference evidence="15 16" key="1">
    <citation type="submission" date="2019-07" db="EMBL/GenBank/DDBJ databases">
        <title>Whole genome shotgun sequence of Microvirga aerophila NBRC 106136.</title>
        <authorList>
            <person name="Hosoyama A."/>
            <person name="Uohara A."/>
            <person name="Ohji S."/>
            <person name="Ichikawa N."/>
        </authorList>
    </citation>
    <scope>NUCLEOTIDE SEQUENCE [LARGE SCALE GENOMIC DNA]</scope>
    <source>
        <strain evidence="15 16">NBRC 106136</strain>
    </source>
</reference>
<keyword evidence="13" id="KW-0325">Glycoprotein</keyword>
<dbReference type="GO" id="GO:0016020">
    <property type="term" value="C:membrane"/>
    <property type="evidence" value="ECO:0007669"/>
    <property type="project" value="InterPro"/>
</dbReference>
<keyword evidence="16" id="KW-1185">Reference proteome</keyword>
<dbReference type="PANTHER" id="PTHR46025:SF3">
    <property type="entry name" value="XYLOSYLTRANSFERASE OXT"/>
    <property type="match status" value="1"/>
</dbReference>
<dbReference type="EMBL" id="BJYU01000235">
    <property type="protein sequence ID" value="GEO18738.1"/>
    <property type="molecule type" value="Genomic_DNA"/>
</dbReference>
<keyword evidence="11" id="KW-0472">Membrane</keyword>
<evidence type="ECO:0000313" key="16">
    <source>
        <dbReference type="Proteomes" id="UP000321085"/>
    </source>
</evidence>
<name>A0A512C3E6_9HYPH</name>
<evidence type="ECO:0000256" key="4">
    <source>
        <dbReference type="ARBA" id="ARBA00022679"/>
    </source>
</evidence>
<keyword evidence="7" id="KW-0256">Endoplasmic reticulum</keyword>
<keyword evidence="4 15" id="KW-0808">Transferase</keyword>
<keyword evidence="3" id="KW-0328">Glycosyltransferase</keyword>
<keyword evidence="5" id="KW-0812">Transmembrane</keyword>
<gene>
    <name evidence="15" type="ORF">MAE02_64340</name>
</gene>
<proteinExistence type="predicted"/>
<evidence type="ECO:0000256" key="5">
    <source>
        <dbReference type="ARBA" id="ARBA00022692"/>
    </source>
</evidence>
<evidence type="ECO:0000256" key="10">
    <source>
        <dbReference type="ARBA" id="ARBA00023034"/>
    </source>
</evidence>
<dbReference type="Pfam" id="PF02485">
    <property type="entry name" value="Branch"/>
    <property type="match status" value="1"/>
</dbReference>
<dbReference type="GO" id="GO:0046872">
    <property type="term" value="F:metal ion binding"/>
    <property type="evidence" value="ECO:0007669"/>
    <property type="project" value="UniProtKB-KW"/>
</dbReference>
<accession>A0A512C3E6</accession>
<protein>
    <recommendedName>
        <fullName evidence="14">Peptide O-xylosyltransferase</fullName>
    </recommendedName>
</protein>
<keyword evidence="12" id="KW-1015">Disulfide bond</keyword>
<evidence type="ECO:0000256" key="1">
    <source>
        <dbReference type="ARBA" id="ARBA00004323"/>
    </source>
</evidence>
<keyword evidence="6" id="KW-0479">Metal-binding</keyword>
<dbReference type="GO" id="GO:0050650">
    <property type="term" value="P:chondroitin sulfate proteoglycan biosynthetic process"/>
    <property type="evidence" value="ECO:0007669"/>
    <property type="project" value="TreeGrafter"/>
</dbReference>
<comment type="subcellular location">
    <subcellularLocation>
        <location evidence="2">Endoplasmic reticulum membrane</location>
        <topology evidence="2">Single-pass type II membrane protein</topology>
    </subcellularLocation>
    <subcellularLocation>
        <location evidence="1">Golgi apparatus membrane</location>
        <topology evidence="1">Single-pass type II membrane protein</topology>
    </subcellularLocation>
</comment>
<dbReference type="InterPro" id="IPR043538">
    <property type="entry name" value="XYLT"/>
</dbReference>
<evidence type="ECO:0000256" key="8">
    <source>
        <dbReference type="ARBA" id="ARBA00022968"/>
    </source>
</evidence>
<evidence type="ECO:0000256" key="7">
    <source>
        <dbReference type="ARBA" id="ARBA00022824"/>
    </source>
</evidence>
<keyword evidence="9" id="KW-1133">Transmembrane helix</keyword>
<sequence>MSEASIGFIILAHTDPTHLERLIEALPRASMKTIHLDRKSLSLNGFATSVVNTQFVTPNLETHWGAFSLVQATLAALKTALSTTSTERFVLLSGQCYPLKNNYEMVSFFKKYPDKEFIKYFDITNSSEHYTQKLDRLYLSEDYFSALLQGRFSLAKIASRLSSRAAQPFRRNWSKSLGQLTPAYGSQWWAITRPCAEMIIEASKDPKLQFFQYTFAPDELYFHTIVANSSFHALAGGFQPFIGRGNRWVANLHLIRTSSLRKVFTLEDWDEVAKSDKLFLRKVNSTESNGLLAKIDLELRRSRG</sequence>
<comment type="caution">
    <text evidence="15">The sequence shown here is derived from an EMBL/GenBank/DDBJ whole genome shotgun (WGS) entry which is preliminary data.</text>
</comment>
<keyword evidence="8" id="KW-0735">Signal-anchor</keyword>
<dbReference type="InterPro" id="IPR003406">
    <property type="entry name" value="Glyco_trans_14"/>
</dbReference>
<evidence type="ECO:0000256" key="9">
    <source>
        <dbReference type="ARBA" id="ARBA00022989"/>
    </source>
</evidence>
<evidence type="ECO:0000256" key="13">
    <source>
        <dbReference type="ARBA" id="ARBA00023180"/>
    </source>
</evidence>
<dbReference type="Proteomes" id="UP000321085">
    <property type="component" value="Unassembled WGS sequence"/>
</dbReference>
<evidence type="ECO:0000256" key="3">
    <source>
        <dbReference type="ARBA" id="ARBA00022676"/>
    </source>
</evidence>
<evidence type="ECO:0000256" key="2">
    <source>
        <dbReference type="ARBA" id="ARBA00004648"/>
    </source>
</evidence>
<evidence type="ECO:0000256" key="11">
    <source>
        <dbReference type="ARBA" id="ARBA00023136"/>
    </source>
</evidence>
<evidence type="ECO:0000256" key="6">
    <source>
        <dbReference type="ARBA" id="ARBA00022723"/>
    </source>
</evidence>
<organism evidence="15 16">
    <name type="scientific">Microvirga aerophila</name>
    <dbReference type="NCBI Taxonomy" id="670291"/>
    <lineage>
        <taxon>Bacteria</taxon>
        <taxon>Pseudomonadati</taxon>
        <taxon>Pseudomonadota</taxon>
        <taxon>Alphaproteobacteria</taxon>
        <taxon>Hyphomicrobiales</taxon>
        <taxon>Methylobacteriaceae</taxon>
        <taxon>Microvirga</taxon>
    </lineage>
</organism>
<dbReference type="AlphaFoldDB" id="A0A512C3E6"/>
<evidence type="ECO:0000313" key="15">
    <source>
        <dbReference type="EMBL" id="GEO18738.1"/>
    </source>
</evidence>
<dbReference type="RefSeq" id="WP_245439863.1">
    <property type="nucleotide sequence ID" value="NZ_BJYU01000235.1"/>
</dbReference>
<dbReference type="PANTHER" id="PTHR46025">
    <property type="entry name" value="XYLOSYLTRANSFERASE OXT"/>
    <property type="match status" value="1"/>
</dbReference>
<dbReference type="GO" id="GO:0015012">
    <property type="term" value="P:heparan sulfate proteoglycan biosynthetic process"/>
    <property type="evidence" value="ECO:0007669"/>
    <property type="project" value="TreeGrafter"/>
</dbReference>
<evidence type="ECO:0000256" key="14">
    <source>
        <dbReference type="ARBA" id="ARBA00042865"/>
    </source>
</evidence>
<dbReference type="GO" id="GO:0030158">
    <property type="term" value="F:protein xylosyltransferase activity"/>
    <property type="evidence" value="ECO:0007669"/>
    <property type="project" value="InterPro"/>
</dbReference>
<evidence type="ECO:0000256" key="12">
    <source>
        <dbReference type="ARBA" id="ARBA00023157"/>
    </source>
</evidence>
<keyword evidence="10" id="KW-0333">Golgi apparatus</keyword>